<dbReference type="Gene3D" id="3.40.50.300">
    <property type="entry name" value="P-loop containing nucleotide triphosphate hydrolases"/>
    <property type="match status" value="2"/>
</dbReference>
<dbReference type="InterPro" id="IPR012337">
    <property type="entry name" value="RNaseH-like_sf"/>
</dbReference>
<keyword evidence="4" id="KW-0067">ATP-binding</keyword>
<dbReference type="EMBL" id="PDOC01000001">
    <property type="protein sequence ID" value="PIL46623.1"/>
    <property type="molecule type" value="Genomic_DNA"/>
</dbReference>
<dbReference type="Pfam" id="PF13482">
    <property type="entry name" value="RNase_H_2"/>
    <property type="match status" value="1"/>
</dbReference>
<dbReference type="Pfam" id="PF13604">
    <property type="entry name" value="AAA_30"/>
    <property type="match status" value="1"/>
</dbReference>
<comment type="caution">
    <text evidence="7">The sequence shown here is derived from an EMBL/GenBank/DDBJ whole genome shotgun (WGS) entry which is preliminary data.</text>
</comment>
<evidence type="ECO:0000313" key="7">
    <source>
        <dbReference type="EMBL" id="PIL46623.1"/>
    </source>
</evidence>
<dbReference type="InterPro" id="IPR038720">
    <property type="entry name" value="YprB_RNase_H-like_dom"/>
</dbReference>
<name>A0A2G8TKP9_9BURK</name>
<reference evidence="7 8" key="1">
    <citation type="submission" date="2017-10" db="EMBL/GenBank/DDBJ databases">
        <title>Massilia psychrophilum sp. nov., a novel purple-pigmented bacterium isolated from Tianshan glacier, Xinjiang Municipality, China.</title>
        <authorList>
            <person name="Wang H."/>
        </authorList>
    </citation>
    <scope>NUCLEOTIDE SEQUENCE [LARGE SCALE GENOMIC DNA]</scope>
    <source>
        <strain evidence="7 8">JCM 30074</strain>
    </source>
</reference>
<evidence type="ECO:0000259" key="5">
    <source>
        <dbReference type="Pfam" id="PF13087"/>
    </source>
</evidence>
<dbReference type="InterPro" id="IPR027417">
    <property type="entry name" value="P-loop_NTPase"/>
</dbReference>
<evidence type="ECO:0000256" key="3">
    <source>
        <dbReference type="ARBA" id="ARBA00022806"/>
    </source>
</evidence>
<dbReference type="InterPro" id="IPR019993">
    <property type="entry name" value="RecB_nuclease_TM0106_put"/>
</dbReference>
<dbReference type="InterPro" id="IPR047187">
    <property type="entry name" value="SF1_C_Upf1"/>
</dbReference>
<evidence type="ECO:0000256" key="2">
    <source>
        <dbReference type="ARBA" id="ARBA00022801"/>
    </source>
</evidence>
<dbReference type="CDD" id="cd18808">
    <property type="entry name" value="SF1_C_Upf1"/>
    <property type="match status" value="1"/>
</dbReference>
<feature type="domain" description="DNA2/NAM7 helicase-like C-terminal" evidence="5">
    <location>
        <begin position="926"/>
        <end position="1111"/>
    </location>
</feature>
<dbReference type="SUPFAM" id="SSF53098">
    <property type="entry name" value="Ribonuclease H-like"/>
    <property type="match status" value="1"/>
</dbReference>
<dbReference type="InterPro" id="IPR041679">
    <property type="entry name" value="DNA2/NAM7-like_C"/>
</dbReference>
<protein>
    <submittedName>
        <fullName evidence="7">Helicase</fullName>
    </submittedName>
</protein>
<dbReference type="Pfam" id="PF13087">
    <property type="entry name" value="AAA_12"/>
    <property type="match status" value="1"/>
</dbReference>
<dbReference type="Proteomes" id="UP000230390">
    <property type="component" value="Unassembled WGS sequence"/>
</dbReference>
<keyword evidence="8" id="KW-1185">Reference proteome</keyword>
<dbReference type="RefSeq" id="WP_099786424.1">
    <property type="nucleotide sequence ID" value="NZ_JBHLYV010000100.1"/>
</dbReference>
<dbReference type="PANTHER" id="PTHR43788">
    <property type="entry name" value="DNA2/NAM7 HELICASE FAMILY MEMBER"/>
    <property type="match status" value="1"/>
</dbReference>
<dbReference type="CDD" id="cd17934">
    <property type="entry name" value="DEXXQc_Upf1-like"/>
    <property type="match status" value="1"/>
</dbReference>
<feature type="domain" description="YprB ribonuclease H-like" evidence="6">
    <location>
        <begin position="318"/>
        <end position="510"/>
    </location>
</feature>
<dbReference type="NCBIfam" id="TIGR03491">
    <property type="entry name" value="TM0106 family RecB-like putative nuclease"/>
    <property type="match status" value="1"/>
</dbReference>
<evidence type="ECO:0000259" key="6">
    <source>
        <dbReference type="Pfam" id="PF13482"/>
    </source>
</evidence>
<dbReference type="GO" id="GO:0016787">
    <property type="term" value="F:hydrolase activity"/>
    <property type="evidence" value="ECO:0007669"/>
    <property type="project" value="UniProtKB-KW"/>
</dbReference>
<organism evidence="7 8">
    <name type="scientific">Massilia eurypsychrophila</name>
    <dbReference type="NCBI Taxonomy" id="1485217"/>
    <lineage>
        <taxon>Bacteria</taxon>
        <taxon>Pseudomonadati</taxon>
        <taxon>Pseudomonadota</taxon>
        <taxon>Betaproteobacteria</taxon>
        <taxon>Burkholderiales</taxon>
        <taxon>Oxalobacteraceae</taxon>
        <taxon>Telluria group</taxon>
        <taxon>Massilia</taxon>
    </lineage>
</organism>
<evidence type="ECO:0000313" key="8">
    <source>
        <dbReference type="Proteomes" id="UP000230390"/>
    </source>
</evidence>
<evidence type="ECO:0000256" key="4">
    <source>
        <dbReference type="ARBA" id="ARBA00022840"/>
    </source>
</evidence>
<keyword evidence="2" id="KW-0378">Hydrolase</keyword>
<keyword evidence="3 7" id="KW-0347">Helicase</keyword>
<dbReference type="GO" id="GO:0005524">
    <property type="term" value="F:ATP binding"/>
    <property type="evidence" value="ECO:0007669"/>
    <property type="project" value="UniProtKB-KW"/>
</dbReference>
<proteinExistence type="predicted"/>
<dbReference type="AlphaFoldDB" id="A0A2G8TKP9"/>
<gene>
    <name evidence="7" type="ORF">CR105_00215</name>
</gene>
<evidence type="ECO:0000256" key="1">
    <source>
        <dbReference type="ARBA" id="ARBA00022741"/>
    </source>
</evidence>
<dbReference type="InterPro" id="IPR050534">
    <property type="entry name" value="Coronavir_polyprotein_1ab"/>
</dbReference>
<keyword evidence="1" id="KW-0547">Nucleotide-binding</keyword>
<dbReference type="OrthoDB" id="9757917at2"/>
<dbReference type="GO" id="GO:0043139">
    <property type="term" value="F:5'-3' DNA helicase activity"/>
    <property type="evidence" value="ECO:0007669"/>
    <property type="project" value="TreeGrafter"/>
</dbReference>
<accession>A0A2G8TKP9</accession>
<dbReference type="SUPFAM" id="SSF52540">
    <property type="entry name" value="P-loop containing nucleoside triphosphate hydrolases"/>
    <property type="match status" value="1"/>
</dbReference>
<sequence length="1140" mass="125128">MQKNGAAIVYSPTDLTTFVDSPFASWMARFALEHRDRVPAADAPDGLMTLLAERGLAHETARLALFRAAGKSVHVIPAGGSREERAAATRAALHAGADIIYQAYLELAPFAGVADFLVKVAGESALGDWHYVVWDTKLSSAVKPAYLLQMCCYADMLAPMQQRLPETLTVALGNGDDQPFKTSDYLSYYQCIKAEFLQSQARFDSAAQPDPADSNAWGRWSDYANGLLLERDHLIQVANIRKSQIGKLNAAGIATMRQLAALPLGSAIKGINPPVLARLRAQAAIQCSSANLERPRFDILRAPGQGLELLPPPSALDIFFDIEGFPLEKGGLEYLWGSTYFDDDGQRRFIDFWAHDAAQEKQCFADFIAWAYARWLRDPAMHIYHYASYEITACRKLMGRHGICEMEVDQLLRNEVFVDLYKVVKGCLLLGEPRYSIKNVEHLYRPKRNTEVANGGDSVVVYDAWRSQFALDNAGRTPPPDAWKQDKSLSDIRDYNKDDCDSTQELVDWLREQQQANGIAYEPTAAHEEDAAPKAHIEPPPLHADLLAMAARERDAGAAGVPLAETLAWLLEFHRRENKPMFWRLFDRLGNTESELFDDLDCIAGCRRTDRAPFKSKPGERNFTYEYRFDPNQECKGLSGNYYVLEAPDAQVTVVSIDSTAGQVLLKTRTEPTAHITLIPNEFVNPVPIPGAIERVAQAWLDGGAGTSAIVDFLQRRAPRIAGIAPGQPIVTGRSSAERLAGIIAAVSGLQQTCLTIQGPPGTGKTYTASHVIAELMRQGKKVGISSNSHKAINNLLIRTAEVCRKQGIAAAFACTKHTDAVLDELGVAVLDNKSLAEWLQPGCVAGTTAWGFCRAELEKQFDYLFVDEAGQVSVANLVGMSHAADNIVLIGDQMQLGQPTQGTHPGESGMSTLDYFMGEQATIAEDAGVFLDTTSRMHPAVNRFISDAIYEGRLRAADGNERQVVRVPDGYAGALDREAGIVIVPVRHDGNSQASDEEADAIAALAAELLTRTLVDKHGNERQVGWDDMLFVAPYNFQVNKLRSRLALLAGGDAAKVGTVDRFQGQEAAIVFVSMCSSDANDSPRGMEFLFDEHRLNVAVSRAQSLAVVVMHPGLVTTRVSTPEQMRKVNLLSRLFTYR</sequence>
<dbReference type="PANTHER" id="PTHR43788:SF8">
    <property type="entry name" value="DNA-BINDING PROTEIN SMUBP-2"/>
    <property type="match status" value="1"/>
</dbReference>